<keyword evidence="2" id="KW-1185">Reference proteome</keyword>
<accession>A0A1V4HWM7</accession>
<dbReference type="Proteomes" id="UP000189940">
    <property type="component" value="Unassembled WGS sequence"/>
</dbReference>
<evidence type="ECO:0000313" key="2">
    <source>
        <dbReference type="Proteomes" id="UP000189940"/>
    </source>
</evidence>
<proteinExistence type="predicted"/>
<evidence type="ECO:0000313" key="1">
    <source>
        <dbReference type="EMBL" id="OPH82377.1"/>
    </source>
</evidence>
<comment type="caution">
    <text evidence="1">The sequence shown here is derived from an EMBL/GenBank/DDBJ whole genome shotgun (WGS) entry which is preliminary data.</text>
</comment>
<name>A0A1V4HWM7_NITVU</name>
<protein>
    <recommendedName>
        <fullName evidence="3">Integrase</fullName>
    </recommendedName>
</protein>
<dbReference type="EMBL" id="MWPQ01000045">
    <property type="protein sequence ID" value="OPH82377.1"/>
    <property type="molecule type" value="Genomic_DNA"/>
</dbReference>
<dbReference type="RefSeq" id="WP_079447356.1">
    <property type="nucleotide sequence ID" value="NZ_MWPQ01000045.1"/>
</dbReference>
<dbReference type="OrthoDB" id="9795573at2"/>
<organism evidence="1 2">
    <name type="scientific">Nitrobacter vulgaris</name>
    <dbReference type="NCBI Taxonomy" id="29421"/>
    <lineage>
        <taxon>Bacteria</taxon>
        <taxon>Pseudomonadati</taxon>
        <taxon>Pseudomonadota</taxon>
        <taxon>Alphaproteobacteria</taxon>
        <taxon>Hyphomicrobiales</taxon>
        <taxon>Nitrobacteraceae</taxon>
        <taxon>Nitrobacter</taxon>
    </lineage>
</organism>
<reference evidence="1 2" key="1">
    <citation type="submission" date="2017-02" db="EMBL/GenBank/DDBJ databases">
        <title>Genome sequence of the nitrite-oxidizing bacterium Nitrobacter vulgaris strain Ab1.</title>
        <authorList>
            <person name="Mellbye B.L."/>
            <person name="Davis E.W."/>
            <person name="Spieck E."/>
            <person name="Chang J.H."/>
            <person name="Bottomley P.J."/>
            <person name="Sayavedra-Soto L.A."/>
        </authorList>
    </citation>
    <scope>NUCLEOTIDE SEQUENCE [LARGE SCALE GENOMIC DNA]</scope>
    <source>
        <strain evidence="1 2">Ab1</strain>
    </source>
</reference>
<sequence>MSRADVRPDIAERVLGHAISGVQGVYDRHHYDRQRAAALVSLSSLIGDILEPKRAGKVVAFRR</sequence>
<gene>
    <name evidence="1" type="ORF">B2M20_12370</name>
</gene>
<dbReference type="AlphaFoldDB" id="A0A1V4HWM7"/>
<evidence type="ECO:0008006" key="3">
    <source>
        <dbReference type="Google" id="ProtNLM"/>
    </source>
</evidence>